<name>A0A6G3ZTG6_9BACL</name>
<dbReference type="RefSeq" id="WP_163942164.1">
    <property type="nucleotide sequence ID" value="NZ_JAAIKC010000001.1"/>
</dbReference>
<dbReference type="PANTHER" id="PTHR40050:SF1">
    <property type="entry name" value="INNER SPORE COAT PROTEIN H"/>
    <property type="match status" value="1"/>
</dbReference>
<keyword evidence="1" id="KW-0167">Capsid protein</keyword>
<dbReference type="Pfam" id="PF08757">
    <property type="entry name" value="CotH"/>
    <property type="match status" value="1"/>
</dbReference>
<dbReference type="PANTHER" id="PTHR40050">
    <property type="entry name" value="INNER SPORE COAT PROTEIN H"/>
    <property type="match status" value="1"/>
</dbReference>
<sequence>MLPTRHIVIADQQLAALNEDVWRDQFVNAFIINKGIKIPIKVRYRGGHTREYPKKSYEIIKGDKTYHLNAEYDDPSLIRNALSFRFFQRIGVASPQTKHCHLKLNGRSLGVYLEIEAVDKNFFRRRKINAQSLFYAANNDANFELINPDTKKRKQSLLEGYQLVLGQSKDKRELQSFISQIHIRTKKPLYQFMQSQLDIDNYLRWLAGAVCTGNFDGFDQNYAIYRHKSSKLFRIIPWDYEGTWGRNCYGKACGSDLVRIKGYNRLTSKLMAFKSVRQRYKQLLTSILRTSFTLKQLNPVIDQMHQSIVSYVQHDSDRKWSYSEFNNEPKFIREYVKERREIILHELTKL</sequence>
<dbReference type="AlphaFoldDB" id="A0A6G3ZTG6"/>
<protein>
    <submittedName>
        <fullName evidence="1">Spore coat protein CotH</fullName>
    </submittedName>
</protein>
<gene>
    <name evidence="1" type="ORF">GK047_05295</name>
</gene>
<keyword evidence="1" id="KW-0946">Virion</keyword>
<organism evidence="1">
    <name type="scientific">Paenibacillus sp. SYP-B3998</name>
    <dbReference type="NCBI Taxonomy" id="2678564"/>
    <lineage>
        <taxon>Bacteria</taxon>
        <taxon>Bacillati</taxon>
        <taxon>Bacillota</taxon>
        <taxon>Bacilli</taxon>
        <taxon>Bacillales</taxon>
        <taxon>Paenibacillaceae</taxon>
        <taxon>Paenibacillus</taxon>
    </lineage>
</organism>
<dbReference type="EMBL" id="JAAIKC010000001">
    <property type="protein sequence ID" value="NEW05432.1"/>
    <property type="molecule type" value="Genomic_DNA"/>
</dbReference>
<reference evidence="1" key="1">
    <citation type="submission" date="2020-02" db="EMBL/GenBank/DDBJ databases">
        <authorList>
            <person name="Shen X.-R."/>
            <person name="Zhang Y.-X."/>
        </authorList>
    </citation>
    <scope>NUCLEOTIDE SEQUENCE</scope>
    <source>
        <strain evidence="1">SYP-B3998</strain>
    </source>
</reference>
<comment type="caution">
    <text evidence="1">The sequence shown here is derived from an EMBL/GenBank/DDBJ whole genome shotgun (WGS) entry which is preliminary data.</text>
</comment>
<evidence type="ECO:0000313" key="1">
    <source>
        <dbReference type="EMBL" id="NEW05432.1"/>
    </source>
</evidence>
<dbReference type="InterPro" id="IPR014867">
    <property type="entry name" value="Spore_coat_CotH_CotH2/3/7"/>
</dbReference>
<accession>A0A6G3ZTG6</accession>
<proteinExistence type="predicted"/>